<dbReference type="RefSeq" id="WP_101539469.1">
    <property type="nucleotide sequence ID" value="NZ_PKGS01000001.1"/>
</dbReference>
<dbReference type="Proteomes" id="UP000234335">
    <property type="component" value="Unassembled WGS sequence"/>
</dbReference>
<sequence length="341" mass="41526">MYPSTLKFLFNNMSNRVKYRRKNINKYLKDNNIQLDSDKKRITQEYIDPNLRSIVSLIENNNPSSNNEYLIPYGLLCTFVDKLEFKNNQEIIWGEEDEIIYYGKNIFNYMIKDCIQKNLNSDISNNQRNLLMSSFQYCLHLITNYYVNYCKFLHGNKEFDFMNFYIDRFLSDFEDEFLIEAIMISYYDLEEVFIEEFIEFTNSVDDTKFLDRKIDKFFNNFLLNKTDMSDYYIFDGQYFNDIIINGLKRFNSYYLHENTKVDSPEKIFDEEETYIIHRYENFLYQNAIYIENTMKHLYILSLKQSENMPEINLQTYLDEFENYELYFDNRTSSINNSFKNL</sequence>
<comment type="caution">
    <text evidence="1">The sequence shown here is derived from an EMBL/GenBank/DDBJ whole genome shotgun (WGS) entry which is preliminary data.</text>
</comment>
<name>A0A2I1MAZ5_9FIRM</name>
<dbReference type="EMBL" id="PKGS01000001">
    <property type="protein sequence ID" value="PKZ17300.1"/>
    <property type="molecule type" value="Genomic_DNA"/>
</dbReference>
<organism evidence="1 2">
    <name type="scientific">Anaerococcus octavius</name>
    <dbReference type="NCBI Taxonomy" id="54007"/>
    <lineage>
        <taxon>Bacteria</taxon>
        <taxon>Bacillati</taxon>
        <taxon>Bacillota</taxon>
        <taxon>Tissierellia</taxon>
        <taxon>Tissierellales</taxon>
        <taxon>Peptoniphilaceae</taxon>
        <taxon>Anaerococcus</taxon>
    </lineage>
</organism>
<proteinExistence type="predicted"/>
<reference evidence="1 2" key="1">
    <citation type="submission" date="2017-12" db="EMBL/GenBank/DDBJ databases">
        <title>Phylogenetic diversity of female urinary microbiome.</title>
        <authorList>
            <person name="Thomas-White K."/>
            <person name="Wolfe A.J."/>
        </authorList>
    </citation>
    <scope>NUCLEOTIDE SEQUENCE [LARGE SCALE GENOMIC DNA]</scope>
    <source>
        <strain evidence="1 2">UMB0119</strain>
    </source>
</reference>
<evidence type="ECO:0000313" key="1">
    <source>
        <dbReference type="EMBL" id="PKZ17300.1"/>
    </source>
</evidence>
<gene>
    <name evidence="1" type="ORF">CYJ34_00910</name>
</gene>
<keyword evidence="2" id="KW-1185">Reference proteome</keyword>
<evidence type="ECO:0000313" key="2">
    <source>
        <dbReference type="Proteomes" id="UP000234335"/>
    </source>
</evidence>
<accession>A0A2I1MAZ5</accession>
<protein>
    <submittedName>
        <fullName evidence="1">Uncharacterized protein</fullName>
    </submittedName>
</protein>
<dbReference type="AlphaFoldDB" id="A0A2I1MAZ5"/>